<feature type="region of interest" description="Disordered" evidence="1">
    <location>
        <begin position="562"/>
        <end position="638"/>
    </location>
</feature>
<dbReference type="Proteomes" id="UP000218811">
    <property type="component" value="Unassembled WGS sequence"/>
</dbReference>
<dbReference type="Gene3D" id="3.40.50.1010">
    <property type="entry name" value="5'-nuclease"/>
    <property type="match status" value="2"/>
</dbReference>
<dbReference type="SUPFAM" id="SSF88723">
    <property type="entry name" value="PIN domain-like"/>
    <property type="match status" value="1"/>
</dbReference>
<gene>
    <name evidence="4" type="ORF">WOLCODRAFT_144540</name>
</gene>
<dbReference type="InterPro" id="IPR037316">
    <property type="entry name" value="Yen1_H3TH"/>
</dbReference>
<dbReference type="SMART" id="SM00484">
    <property type="entry name" value="XPGI"/>
    <property type="match status" value="1"/>
</dbReference>
<feature type="region of interest" description="Disordered" evidence="1">
    <location>
        <begin position="889"/>
        <end position="924"/>
    </location>
</feature>
<feature type="compositionally biased region" description="Basic residues" evidence="1">
    <location>
        <begin position="728"/>
        <end position="737"/>
    </location>
</feature>
<dbReference type="InterPro" id="IPR041177">
    <property type="entry name" value="GEN1_C"/>
</dbReference>
<dbReference type="Pfam" id="PF00867">
    <property type="entry name" value="XPG_I"/>
    <property type="match status" value="1"/>
</dbReference>
<feature type="region of interest" description="Disordered" evidence="1">
    <location>
        <begin position="396"/>
        <end position="418"/>
    </location>
</feature>
<feature type="compositionally biased region" description="Acidic residues" evidence="1">
    <location>
        <begin position="671"/>
        <end position="689"/>
    </location>
</feature>
<feature type="domain" description="XPG-I" evidence="3">
    <location>
        <begin position="141"/>
        <end position="222"/>
    </location>
</feature>
<feature type="compositionally biased region" description="Basic residues" evidence="1">
    <location>
        <begin position="571"/>
        <end position="582"/>
    </location>
</feature>
<dbReference type="GO" id="GO:0017108">
    <property type="term" value="F:5'-flap endonuclease activity"/>
    <property type="evidence" value="ECO:0007669"/>
    <property type="project" value="TreeGrafter"/>
</dbReference>
<dbReference type="OrthoDB" id="2959108at2759"/>
<dbReference type="CDD" id="cd09870">
    <property type="entry name" value="PIN_YEN1"/>
    <property type="match status" value="1"/>
</dbReference>
<dbReference type="EMBL" id="KB468146">
    <property type="protein sequence ID" value="PCH43505.1"/>
    <property type="molecule type" value="Genomic_DNA"/>
</dbReference>
<keyword evidence="5" id="KW-1185">Reference proteome</keyword>
<evidence type="ECO:0000256" key="2">
    <source>
        <dbReference type="SAM" id="SignalP"/>
    </source>
</evidence>
<evidence type="ECO:0000259" key="3">
    <source>
        <dbReference type="SMART" id="SM00484"/>
    </source>
</evidence>
<dbReference type="Pfam" id="PF18380">
    <property type="entry name" value="GEN1_C"/>
    <property type="match status" value="1"/>
</dbReference>
<protein>
    <recommendedName>
        <fullName evidence="3">XPG-I domain-containing protein</fullName>
    </recommendedName>
</protein>
<dbReference type="STRING" id="742152.A0A2H3JPT8"/>
<dbReference type="PANTHER" id="PTHR11081">
    <property type="entry name" value="FLAP ENDONUCLEASE FAMILY MEMBER"/>
    <property type="match status" value="1"/>
</dbReference>
<organism evidence="4 5">
    <name type="scientific">Wolfiporia cocos (strain MD-104)</name>
    <name type="common">Brown rot fungus</name>
    <dbReference type="NCBI Taxonomy" id="742152"/>
    <lineage>
        <taxon>Eukaryota</taxon>
        <taxon>Fungi</taxon>
        <taxon>Dikarya</taxon>
        <taxon>Basidiomycota</taxon>
        <taxon>Agaricomycotina</taxon>
        <taxon>Agaricomycetes</taxon>
        <taxon>Polyporales</taxon>
        <taxon>Phaeolaceae</taxon>
        <taxon>Wolfiporia</taxon>
    </lineage>
</organism>
<dbReference type="GO" id="GO:0006281">
    <property type="term" value="P:DNA repair"/>
    <property type="evidence" value="ECO:0007669"/>
    <property type="project" value="UniProtKB-ARBA"/>
</dbReference>
<evidence type="ECO:0000313" key="5">
    <source>
        <dbReference type="Proteomes" id="UP000218811"/>
    </source>
</evidence>
<evidence type="ECO:0000313" key="4">
    <source>
        <dbReference type="EMBL" id="PCH43505.1"/>
    </source>
</evidence>
<evidence type="ECO:0000256" key="1">
    <source>
        <dbReference type="SAM" id="MobiDB-lite"/>
    </source>
</evidence>
<sequence length="924" mass="101600">MHVSVTRAFPLSALLCLTLGLCFLRVERELGMPFGLWDILSKAGQSRSLAYLAVVDGFEKNESGRRAYRIGIDASLWYQHAEYSKGGANPEIRTLFFRLRSLAELPLIPLFVFDGRERPKTKRGSRMGKSGSHNMTPTFKKLLDALGEAEAELAYLNQVGVIDAVMTDDVDTLLFGAHTILRNPSLHLTGNRANPARNADGKPSKHHVMVFTADAIQRDPEIGLTRGGLILIALLSGGDYDSGLSGFGMQKAHDLSRLGFGDRLLDLYAQHGRNVVHALGQWRADINEELRTNAHGLLRSSYPYLSIPATFPNIDVLNNYANPKTSAQVGRQGGGVLRDSGDISLPRAAGFCEDYFDEWGHRSAIIKRFRDLMWPAAVMSILRRTALEADDREKTRRIAAGGNDRHTRGPLRPSRADGVGTPASLIKKYLNPSDVDRRAAAFVRSNLLPQHIEAGDPNPVIKNITKTRNHVSTDRMLEYYVDVDPTQLVDLTITGIKGKHREPAGGVSIPTWDDDDEDFIPGNSQTATQKTPKKPPPEPYSILKMWVPASIMRQVHPGLVEDYEQEQAPKQAKKGQRGRRKRLNVDSDDSEGEDEGIMTSSPAKAVRHPGDMPNNDNVDRVAGPSTQRRHLPANVNTPCTGINSTPRIIISPFAQSSLPMRECGFVFTFPDPDDPDQLATDSDYDDVVADPEPPFPLHSDNDNQIRSAQARASAAPSTSPRTKDKGKAPARHGRPRKSVLDAAFTFDEELAEDLEESSPGKYDVFIDRILGIPVAGDKSKAPVRKKRSGPPATSTRTTAAKEVSSSKRRKTAIVGRELAPFPVLPSLEEGYECGLPSPTPALPAQSLSSTFHYLSPLKPTNKRCRAGVGESDVIEIDSDDEDMAFWKTPPRTQRPHYRAFPSSSQNSALSIRASQDPDDIIDLT</sequence>
<feature type="compositionally biased region" description="Acidic residues" evidence="1">
    <location>
        <begin position="586"/>
        <end position="596"/>
    </location>
</feature>
<dbReference type="OMA" id="WRADINE"/>
<accession>A0A2H3JPT8</accession>
<reference evidence="4 5" key="1">
    <citation type="journal article" date="2012" name="Science">
        <title>The Paleozoic origin of enzymatic lignin decomposition reconstructed from 31 fungal genomes.</title>
        <authorList>
            <person name="Floudas D."/>
            <person name="Binder M."/>
            <person name="Riley R."/>
            <person name="Barry K."/>
            <person name="Blanchette R.A."/>
            <person name="Henrissat B."/>
            <person name="Martinez A.T."/>
            <person name="Otillar R."/>
            <person name="Spatafora J.W."/>
            <person name="Yadav J.S."/>
            <person name="Aerts A."/>
            <person name="Benoit I."/>
            <person name="Boyd A."/>
            <person name="Carlson A."/>
            <person name="Copeland A."/>
            <person name="Coutinho P.M."/>
            <person name="de Vries R.P."/>
            <person name="Ferreira P."/>
            <person name="Findley K."/>
            <person name="Foster B."/>
            <person name="Gaskell J."/>
            <person name="Glotzer D."/>
            <person name="Gorecki P."/>
            <person name="Heitman J."/>
            <person name="Hesse C."/>
            <person name="Hori C."/>
            <person name="Igarashi K."/>
            <person name="Jurgens J.A."/>
            <person name="Kallen N."/>
            <person name="Kersten P."/>
            <person name="Kohler A."/>
            <person name="Kuees U."/>
            <person name="Kumar T.K.A."/>
            <person name="Kuo A."/>
            <person name="LaButti K."/>
            <person name="Larrondo L.F."/>
            <person name="Lindquist E."/>
            <person name="Ling A."/>
            <person name="Lombard V."/>
            <person name="Lucas S."/>
            <person name="Lundell T."/>
            <person name="Martin R."/>
            <person name="McLaughlin D.J."/>
            <person name="Morgenstern I."/>
            <person name="Morin E."/>
            <person name="Murat C."/>
            <person name="Nagy L.G."/>
            <person name="Nolan M."/>
            <person name="Ohm R.A."/>
            <person name="Patyshakuliyeva A."/>
            <person name="Rokas A."/>
            <person name="Ruiz-Duenas F.J."/>
            <person name="Sabat G."/>
            <person name="Salamov A."/>
            <person name="Samejima M."/>
            <person name="Schmutz J."/>
            <person name="Slot J.C."/>
            <person name="St John F."/>
            <person name="Stenlid J."/>
            <person name="Sun H."/>
            <person name="Sun S."/>
            <person name="Syed K."/>
            <person name="Tsang A."/>
            <person name="Wiebenga A."/>
            <person name="Young D."/>
            <person name="Pisabarro A."/>
            <person name="Eastwood D.C."/>
            <person name="Martin F."/>
            <person name="Cullen D."/>
            <person name="Grigoriev I.V."/>
            <person name="Hibbett D.S."/>
        </authorList>
    </citation>
    <scope>NUCLEOTIDE SEQUENCE [LARGE SCALE GENOMIC DNA]</scope>
    <source>
        <strain evidence="4 5">MD-104</strain>
    </source>
</reference>
<feature type="region of interest" description="Disordered" evidence="1">
    <location>
        <begin position="499"/>
        <end position="541"/>
    </location>
</feature>
<dbReference type="PRINTS" id="PR00853">
    <property type="entry name" value="XPGRADSUPER"/>
</dbReference>
<dbReference type="AlphaFoldDB" id="A0A2H3JPT8"/>
<feature type="signal peptide" evidence="2">
    <location>
        <begin position="1"/>
        <end position="28"/>
    </location>
</feature>
<dbReference type="InterPro" id="IPR006086">
    <property type="entry name" value="XPG-I_dom"/>
</dbReference>
<feature type="chain" id="PRO_5013789809" description="XPG-I domain-containing protein" evidence="2">
    <location>
        <begin position="29"/>
        <end position="924"/>
    </location>
</feature>
<dbReference type="InterPro" id="IPR029060">
    <property type="entry name" value="PIN-like_dom_sf"/>
</dbReference>
<dbReference type="PANTHER" id="PTHR11081:SF75">
    <property type="entry name" value="ENDONUCLEASE, PUTATIVE (AFU_ORTHOLOGUE AFUA_3G13260)-RELATED"/>
    <property type="match status" value="1"/>
</dbReference>
<feature type="compositionally biased region" description="Polar residues" evidence="1">
    <location>
        <begin position="901"/>
        <end position="913"/>
    </location>
</feature>
<name>A0A2H3JPT8_WOLCO</name>
<feature type="compositionally biased region" description="Low complexity" evidence="1">
    <location>
        <begin position="706"/>
        <end position="720"/>
    </location>
</feature>
<keyword evidence="2" id="KW-0732">Signal</keyword>
<feature type="region of interest" description="Disordered" evidence="1">
    <location>
        <begin position="777"/>
        <end position="810"/>
    </location>
</feature>
<dbReference type="CDD" id="cd09906">
    <property type="entry name" value="H3TH_YEN1"/>
    <property type="match status" value="1"/>
</dbReference>
<dbReference type="GO" id="GO:0008821">
    <property type="term" value="F:crossover junction DNA endonuclease activity"/>
    <property type="evidence" value="ECO:0007669"/>
    <property type="project" value="InterPro"/>
</dbReference>
<dbReference type="SUPFAM" id="SSF47807">
    <property type="entry name" value="5' to 3' exonuclease, C-terminal subdomain"/>
    <property type="match status" value="1"/>
</dbReference>
<feature type="region of interest" description="Disordered" evidence="1">
    <location>
        <begin position="667"/>
        <end position="738"/>
    </location>
</feature>
<dbReference type="InterPro" id="IPR036279">
    <property type="entry name" value="5-3_exonuclease_C_sf"/>
</dbReference>
<proteinExistence type="predicted"/>
<dbReference type="InterPro" id="IPR006084">
    <property type="entry name" value="XPG/Rad2"/>
</dbReference>